<protein>
    <submittedName>
        <fullName evidence="2">Uncharacterized protein</fullName>
    </submittedName>
</protein>
<name>A0A699H269_TANCI</name>
<comment type="caution">
    <text evidence="2">The sequence shown here is derived from an EMBL/GenBank/DDBJ whole genome shotgun (WGS) entry which is preliminary data.</text>
</comment>
<feature type="compositionally biased region" description="Acidic residues" evidence="1">
    <location>
        <begin position="165"/>
        <end position="175"/>
    </location>
</feature>
<reference evidence="2" key="1">
    <citation type="journal article" date="2019" name="Sci. Rep.">
        <title>Draft genome of Tanacetum cinerariifolium, the natural source of mosquito coil.</title>
        <authorList>
            <person name="Yamashiro T."/>
            <person name="Shiraishi A."/>
            <person name="Satake H."/>
            <person name="Nakayama K."/>
        </authorList>
    </citation>
    <scope>NUCLEOTIDE SEQUENCE</scope>
</reference>
<proteinExistence type="predicted"/>
<accession>A0A699H269</accession>
<sequence>MWSATTTTKGDILLGSAELQEVKIPITRRAQEELCLWKHLLQQLWYHMMVLVGMIEVTKLKKVQTMYLWLTHLQNEQLTKDLKKLELMVLGYKSDNCKKMLGYENYNDVPPPYTGNFIPPKPDLSFTGLDKFANKPVVENYDAKTSETKPKDVRKNNDASIIEEWVSDDEEEEVT</sequence>
<evidence type="ECO:0000313" key="2">
    <source>
        <dbReference type="EMBL" id="GEX13862.1"/>
    </source>
</evidence>
<organism evidence="2">
    <name type="scientific">Tanacetum cinerariifolium</name>
    <name type="common">Dalmatian daisy</name>
    <name type="synonym">Chrysanthemum cinerariifolium</name>
    <dbReference type="NCBI Taxonomy" id="118510"/>
    <lineage>
        <taxon>Eukaryota</taxon>
        <taxon>Viridiplantae</taxon>
        <taxon>Streptophyta</taxon>
        <taxon>Embryophyta</taxon>
        <taxon>Tracheophyta</taxon>
        <taxon>Spermatophyta</taxon>
        <taxon>Magnoliopsida</taxon>
        <taxon>eudicotyledons</taxon>
        <taxon>Gunneridae</taxon>
        <taxon>Pentapetalae</taxon>
        <taxon>asterids</taxon>
        <taxon>campanulids</taxon>
        <taxon>Asterales</taxon>
        <taxon>Asteraceae</taxon>
        <taxon>Asteroideae</taxon>
        <taxon>Anthemideae</taxon>
        <taxon>Anthemidinae</taxon>
        <taxon>Tanacetum</taxon>
    </lineage>
</organism>
<dbReference type="AlphaFoldDB" id="A0A699H269"/>
<evidence type="ECO:0000256" key="1">
    <source>
        <dbReference type="SAM" id="MobiDB-lite"/>
    </source>
</evidence>
<feature type="compositionally biased region" description="Basic and acidic residues" evidence="1">
    <location>
        <begin position="143"/>
        <end position="157"/>
    </location>
</feature>
<dbReference type="EMBL" id="BKCJ010091542">
    <property type="protein sequence ID" value="GEX13862.1"/>
    <property type="molecule type" value="Genomic_DNA"/>
</dbReference>
<gene>
    <name evidence="2" type="ORF">Tci_285837</name>
</gene>
<feature type="region of interest" description="Disordered" evidence="1">
    <location>
        <begin position="143"/>
        <end position="175"/>
    </location>
</feature>